<proteinExistence type="predicted"/>
<dbReference type="GO" id="GO:0005737">
    <property type="term" value="C:cytoplasm"/>
    <property type="evidence" value="ECO:0007669"/>
    <property type="project" value="TreeGrafter"/>
</dbReference>
<dbReference type="GO" id="GO:0030154">
    <property type="term" value="P:cell differentiation"/>
    <property type="evidence" value="ECO:0007669"/>
    <property type="project" value="UniProtKB-KW"/>
</dbReference>
<dbReference type="Pfam" id="PF00010">
    <property type="entry name" value="HLH"/>
    <property type="match status" value="1"/>
</dbReference>
<accession>A0A8X7WVF1</accession>
<evidence type="ECO:0000256" key="4">
    <source>
        <dbReference type="ARBA" id="ARBA00023015"/>
    </source>
</evidence>
<feature type="non-terminal residue" evidence="10">
    <location>
        <position position="321"/>
    </location>
</feature>
<feature type="domain" description="BHLH" evidence="9">
    <location>
        <begin position="184"/>
        <end position="236"/>
    </location>
</feature>
<keyword evidence="11" id="KW-1185">Reference proteome</keyword>
<dbReference type="PANTHER" id="PTHR13154:SF2">
    <property type="entry name" value="POLYADENYLATE-BINDING PROTEIN-INTERACTING PROTEIN 2"/>
    <property type="match status" value="1"/>
</dbReference>
<dbReference type="InterPro" id="IPR040396">
    <property type="entry name" value="PAIP2-like"/>
</dbReference>
<evidence type="ECO:0000313" key="10">
    <source>
        <dbReference type="EMBL" id="KAG2456049.1"/>
    </source>
</evidence>
<organism evidence="10 11">
    <name type="scientific">Polypterus senegalus</name>
    <name type="common">Senegal bichir</name>
    <dbReference type="NCBI Taxonomy" id="55291"/>
    <lineage>
        <taxon>Eukaryota</taxon>
        <taxon>Metazoa</taxon>
        <taxon>Chordata</taxon>
        <taxon>Craniata</taxon>
        <taxon>Vertebrata</taxon>
        <taxon>Euteleostomi</taxon>
        <taxon>Actinopterygii</taxon>
        <taxon>Polypteriformes</taxon>
        <taxon>Polypteridae</taxon>
        <taxon>Polypterus</taxon>
    </lineage>
</organism>
<dbReference type="SMART" id="SM00353">
    <property type="entry name" value="HLH"/>
    <property type="match status" value="1"/>
</dbReference>
<dbReference type="GO" id="GO:0046983">
    <property type="term" value="F:protein dimerization activity"/>
    <property type="evidence" value="ECO:0007669"/>
    <property type="project" value="InterPro"/>
</dbReference>
<evidence type="ECO:0000256" key="7">
    <source>
        <dbReference type="ARBA" id="ARBA00023242"/>
    </source>
</evidence>
<evidence type="ECO:0000256" key="6">
    <source>
        <dbReference type="ARBA" id="ARBA00023163"/>
    </source>
</evidence>
<dbReference type="GO" id="GO:0045947">
    <property type="term" value="P:negative regulation of translational initiation"/>
    <property type="evidence" value="ECO:0007669"/>
    <property type="project" value="InterPro"/>
</dbReference>
<dbReference type="GO" id="GO:0007399">
    <property type="term" value="P:nervous system development"/>
    <property type="evidence" value="ECO:0007669"/>
    <property type="project" value="UniProtKB-KW"/>
</dbReference>
<keyword evidence="7" id="KW-0539">Nucleus</keyword>
<dbReference type="AlphaFoldDB" id="A0A8X7WVF1"/>
<feature type="region of interest" description="Disordered" evidence="8">
    <location>
        <begin position="129"/>
        <end position="178"/>
    </location>
</feature>
<protein>
    <submittedName>
        <fullName evidence="10">NGN1 protein</fullName>
    </submittedName>
</protein>
<evidence type="ECO:0000313" key="11">
    <source>
        <dbReference type="Proteomes" id="UP000886611"/>
    </source>
</evidence>
<dbReference type="GO" id="GO:0003677">
    <property type="term" value="F:DNA binding"/>
    <property type="evidence" value="ECO:0007669"/>
    <property type="project" value="UniProtKB-KW"/>
</dbReference>
<evidence type="ECO:0000259" key="9">
    <source>
        <dbReference type="PROSITE" id="PS50888"/>
    </source>
</evidence>
<evidence type="ECO:0000256" key="3">
    <source>
        <dbReference type="ARBA" id="ARBA00022902"/>
    </source>
</evidence>
<dbReference type="Proteomes" id="UP000886611">
    <property type="component" value="Unassembled WGS sequence"/>
</dbReference>
<reference evidence="10 11" key="1">
    <citation type="journal article" date="2021" name="Cell">
        <title>Tracing the genetic footprints of vertebrate landing in non-teleost ray-finned fishes.</title>
        <authorList>
            <person name="Bi X."/>
            <person name="Wang K."/>
            <person name="Yang L."/>
            <person name="Pan H."/>
            <person name="Jiang H."/>
            <person name="Wei Q."/>
            <person name="Fang M."/>
            <person name="Yu H."/>
            <person name="Zhu C."/>
            <person name="Cai Y."/>
            <person name="He Y."/>
            <person name="Gan X."/>
            <person name="Zeng H."/>
            <person name="Yu D."/>
            <person name="Zhu Y."/>
            <person name="Jiang H."/>
            <person name="Qiu Q."/>
            <person name="Yang H."/>
            <person name="Zhang Y.E."/>
            <person name="Wang W."/>
            <person name="Zhu M."/>
            <person name="He S."/>
            <person name="Zhang G."/>
        </authorList>
    </citation>
    <scope>NUCLEOTIDE SEQUENCE [LARGE SCALE GENOMIC DNA]</scope>
    <source>
        <strain evidence="10">Bchr_013</strain>
    </source>
</reference>
<dbReference type="EMBL" id="JAATIS010009265">
    <property type="protein sequence ID" value="KAG2456049.1"/>
    <property type="molecule type" value="Genomic_DNA"/>
</dbReference>
<dbReference type="GO" id="GO:0000900">
    <property type="term" value="F:mRNA regulatory element binding translation repressor activity"/>
    <property type="evidence" value="ECO:0007669"/>
    <property type="project" value="InterPro"/>
</dbReference>
<dbReference type="InterPro" id="IPR036638">
    <property type="entry name" value="HLH_DNA-bd_sf"/>
</dbReference>
<evidence type="ECO:0000256" key="5">
    <source>
        <dbReference type="ARBA" id="ARBA00023125"/>
    </source>
</evidence>
<comment type="caution">
    <text evidence="10">The sequence shown here is derived from an EMBL/GenBank/DDBJ whole genome shotgun (WGS) entry which is preliminary data.</text>
</comment>
<name>A0A8X7WVF1_POLSE</name>
<feature type="compositionally biased region" description="Low complexity" evidence="8">
    <location>
        <begin position="133"/>
        <end position="151"/>
    </location>
</feature>
<keyword evidence="5" id="KW-0238">DNA-binding</keyword>
<dbReference type="InterPro" id="IPR011598">
    <property type="entry name" value="bHLH_dom"/>
</dbReference>
<keyword evidence="3" id="KW-0524">Neurogenesis</keyword>
<keyword evidence="6" id="KW-0804">Transcription</keyword>
<evidence type="ECO:0000256" key="2">
    <source>
        <dbReference type="ARBA" id="ARBA00022782"/>
    </source>
</evidence>
<keyword evidence="4" id="KW-0805">Transcription regulation</keyword>
<dbReference type="Gene3D" id="4.10.280.10">
    <property type="entry name" value="Helix-loop-helix DNA-binding domain"/>
    <property type="match status" value="1"/>
</dbReference>
<gene>
    <name evidence="10" type="primary">Neurog1</name>
    <name evidence="10" type="ORF">GTO96_0007204</name>
</gene>
<dbReference type="SUPFAM" id="SSF47459">
    <property type="entry name" value="HLH, helix-loop-helix DNA-binding domain"/>
    <property type="match status" value="1"/>
</dbReference>
<dbReference type="PROSITE" id="PS50888">
    <property type="entry name" value="BHLH"/>
    <property type="match status" value="1"/>
</dbReference>
<sequence length="321" mass="36527">MKDPSRSSTTPSIIGDEVIINGQGHEEDNPFAEYMWMENEEEFNRQIEEELWEEEFIERCFQEMLEEEEEHEWFIPARDLPQTINQLQDQLNGLVIGDGNMLDDLVSPDKMCTSVEDVYYSFAAPVTDDEDSLGSLHLSSSPSSLGQPSSPAEVQDQAIADPQEKKRRRSRCKNDATQQVIKRNRRVKANDRERNRMHNLNDALDELRRVLPAFPDDTKLTKIETLRFAHNYIWALSETIRLADQCLDKQRETSMVLSGLNCVADIRSPASDSCSWMSSASSSPSPSYCPSNPSSPATSEDYGFVQADGLYNYQSFVNSIY</sequence>
<evidence type="ECO:0000256" key="8">
    <source>
        <dbReference type="SAM" id="MobiDB-lite"/>
    </source>
</evidence>
<evidence type="ECO:0000256" key="1">
    <source>
        <dbReference type="ARBA" id="ARBA00022473"/>
    </source>
</evidence>
<keyword evidence="2" id="KW-0221">Differentiation</keyword>
<dbReference type="FunFam" id="4.10.280.10:FF:000006">
    <property type="entry name" value="Neurogenic differentiation factor"/>
    <property type="match status" value="1"/>
</dbReference>
<keyword evidence="1" id="KW-0217">Developmental protein</keyword>
<dbReference type="PANTHER" id="PTHR13154">
    <property type="entry name" value="POLYADENYLATE-BINDING PROTEIN-INTERACTING PROTEIN 2"/>
    <property type="match status" value="1"/>
</dbReference>
<feature type="non-terminal residue" evidence="10">
    <location>
        <position position="1"/>
    </location>
</feature>